<protein>
    <submittedName>
        <fullName evidence="2">Uncharacterized protein</fullName>
    </submittedName>
</protein>
<accession>A0A1B6MTW5</accession>
<gene>
    <name evidence="2" type="ORF">g.250</name>
</gene>
<sequence>SDCEVEIQETTQESVKSPEFKIECSTSPYTKSSEGTQNEKGSGTLSFPPPVDVAVTRSCNETVLDSARKSKRTRVKKGSLVERLRRLVRAERAEVNMFHHE</sequence>
<reference evidence="2" key="1">
    <citation type="submission" date="2015-11" db="EMBL/GenBank/DDBJ databases">
        <title>De novo transcriptome assembly of four potential Pierce s Disease insect vectors from Arizona vineyards.</title>
        <authorList>
            <person name="Tassone E.E."/>
        </authorList>
    </citation>
    <scope>NUCLEOTIDE SEQUENCE</scope>
</reference>
<proteinExistence type="predicted"/>
<feature type="compositionally biased region" description="Polar residues" evidence="1">
    <location>
        <begin position="24"/>
        <end position="45"/>
    </location>
</feature>
<dbReference type="AlphaFoldDB" id="A0A1B6MTW5"/>
<feature type="non-terminal residue" evidence="2">
    <location>
        <position position="101"/>
    </location>
</feature>
<feature type="non-terminal residue" evidence="2">
    <location>
        <position position="1"/>
    </location>
</feature>
<dbReference type="EMBL" id="GEBQ01000605">
    <property type="protein sequence ID" value="JAT39372.1"/>
    <property type="molecule type" value="Transcribed_RNA"/>
</dbReference>
<name>A0A1B6MTW5_9HEMI</name>
<evidence type="ECO:0000313" key="2">
    <source>
        <dbReference type="EMBL" id="JAT39372.1"/>
    </source>
</evidence>
<feature type="region of interest" description="Disordered" evidence="1">
    <location>
        <begin position="1"/>
        <end position="51"/>
    </location>
</feature>
<organism evidence="2">
    <name type="scientific">Graphocephala atropunctata</name>
    <dbReference type="NCBI Taxonomy" id="36148"/>
    <lineage>
        <taxon>Eukaryota</taxon>
        <taxon>Metazoa</taxon>
        <taxon>Ecdysozoa</taxon>
        <taxon>Arthropoda</taxon>
        <taxon>Hexapoda</taxon>
        <taxon>Insecta</taxon>
        <taxon>Pterygota</taxon>
        <taxon>Neoptera</taxon>
        <taxon>Paraneoptera</taxon>
        <taxon>Hemiptera</taxon>
        <taxon>Auchenorrhyncha</taxon>
        <taxon>Membracoidea</taxon>
        <taxon>Cicadellidae</taxon>
        <taxon>Cicadellinae</taxon>
        <taxon>Cicadellini</taxon>
        <taxon>Graphocephala</taxon>
    </lineage>
</organism>
<evidence type="ECO:0000256" key="1">
    <source>
        <dbReference type="SAM" id="MobiDB-lite"/>
    </source>
</evidence>